<dbReference type="InterPro" id="IPR050961">
    <property type="entry name" value="BolA/IbaG_stress_morph_reg"/>
</dbReference>
<name>A0A8E3SAG9_9PAST</name>
<reference evidence="3" key="1">
    <citation type="submission" date="2017-06" db="EMBL/GenBank/DDBJ databases">
        <title>Genome sequencing of pathogenic and non-pathogenic strains within Bisgaard taxon 40.</title>
        <authorList>
            <person name="Ladner J.T."/>
            <person name="Lovett S.P."/>
            <person name="Koroleva G."/>
            <person name="Lorch J.M."/>
        </authorList>
    </citation>
    <scope>NUCLEOTIDE SEQUENCE</scope>
    <source>
        <strain evidence="3">27576-1-I1</strain>
    </source>
</reference>
<protein>
    <submittedName>
        <fullName evidence="3">Transcriptional regulator</fullName>
    </submittedName>
</protein>
<dbReference type="PIRSF" id="PIRSF003113">
    <property type="entry name" value="BolA"/>
    <property type="match status" value="1"/>
</dbReference>
<keyword evidence="4" id="KW-1185">Reference proteome</keyword>
<sequence>MNSNKKKYLVELLTKHLNPFYLDVINESHLHASNKGNNSHFKLIIVSEKFKGMQLIQRHRLIYQLLSEELSTFIHALALHLYTLEEWKACNEKAPLSPNCGGVGK</sequence>
<dbReference type="PANTHER" id="PTHR46229:SF2">
    <property type="entry name" value="BOLA-LIKE PROTEIN 1"/>
    <property type="match status" value="1"/>
</dbReference>
<accession>A0A8E3SAG9</accession>
<dbReference type="SUPFAM" id="SSF82657">
    <property type="entry name" value="BolA-like"/>
    <property type="match status" value="1"/>
</dbReference>
<evidence type="ECO:0000256" key="1">
    <source>
        <dbReference type="ARBA" id="ARBA00005578"/>
    </source>
</evidence>
<dbReference type="RefSeq" id="WP_261920142.1">
    <property type="nucleotide sequence ID" value="NZ_CP022010.1"/>
</dbReference>
<dbReference type="InterPro" id="IPR002634">
    <property type="entry name" value="BolA"/>
</dbReference>
<gene>
    <name evidence="3" type="ORF">CEP48_07905</name>
</gene>
<dbReference type="Gene3D" id="3.30.300.90">
    <property type="entry name" value="BolA-like"/>
    <property type="match status" value="1"/>
</dbReference>
<organism evidence="3 4">
    <name type="scientific">Mergibacter septicus</name>
    <dbReference type="NCBI Taxonomy" id="221402"/>
    <lineage>
        <taxon>Bacteria</taxon>
        <taxon>Pseudomonadati</taxon>
        <taxon>Pseudomonadota</taxon>
        <taxon>Gammaproteobacteria</taxon>
        <taxon>Pasteurellales</taxon>
        <taxon>Pasteurellaceae</taxon>
        <taxon>Mergibacter</taxon>
    </lineage>
</organism>
<proteinExistence type="inferred from homology"/>
<comment type="similarity">
    <text evidence="1 2">Belongs to the BolA/IbaG family.</text>
</comment>
<evidence type="ECO:0000313" key="3">
    <source>
        <dbReference type="EMBL" id="QDJ15349.1"/>
    </source>
</evidence>
<dbReference type="AlphaFoldDB" id="A0A8E3SAG9"/>
<dbReference type="PANTHER" id="PTHR46229">
    <property type="entry name" value="BOLA TRANSCRIPTION REGULATOR"/>
    <property type="match status" value="1"/>
</dbReference>
<dbReference type="InterPro" id="IPR036065">
    <property type="entry name" value="BolA-like_sf"/>
</dbReference>
<dbReference type="Pfam" id="PF01722">
    <property type="entry name" value="BolA"/>
    <property type="match status" value="1"/>
</dbReference>
<dbReference type="EMBL" id="CP022011">
    <property type="protein sequence ID" value="QDJ15349.1"/>
    <property type="molecule type" value="Genomic_DNA"/>
</dbReference>
<dbReference type="GO" id="GO:0005829">
    <property type="term" value="C:cytosol"/>
    <property type="evidence" value="ECO:0007669"/>
    <property type="project" value="TreeGrafter"/>
</dbReference>
<dbReference type="GO" id="GO:0006351">
    <property type="term" value="P:DNA-templated transcription"/>
    <property type="evidence" value="ECO:0007669"/>
    <property type="project" value="TreeGrafter"/>
</dbReference>
<dbReference type="Proteomes" id="UP000955338">
    <property type="component" value="Chromosome"/>
</dbReference>
<evidence type="ECO:0000313" key="4">
    <source>
        <dbReference type="Proteomes" id="UP000955338"/>
    </source>
</evidence>
<evidence type="ECO:0000256" key="2">
    <source>
        <dbReference type="RuleBase" id="RU003860"/>
    </source>
</evidence>